<organism evidence="2 3">
    <name type="scientific">Loa loa</name>
    <name type="common">Eye worm</name>
    <name type="synonym">Filaria loa</name>
    <dbReference type="NCBI Taxonomy" id="7209"/>
    <lineage>
        <taxon>Eukaryota</taxon>
        <taxon>Metazoa</taxon>
        <taxon>Ecdysozoa</taxon>
        <taxon>Nematoda</taxon>
        <taxon>Chromadorea</taxon>
        <taxon>Rhabditida</taxon>
        <taxon>Spirurina</taxon>
        <taxon>Spiruromorpha</taxon>
        <taxon>Filarioidea</taxon>
        <taxon>Onchocercidae</taxon>
        <taxon>Loa</taxon>
    </lineage>
</organism>
<dbReference type="WBParaSite" id="EN70_9771">
    <property type="protein sequence ID" value="EN70_9771"/>
    <property type="gene ID" value="EN70_9771"/>
</dbReference>
<evidence type="ECO:0000313" key="2">
    <source>
        <dbReference type="Proteomes" id="UP000095285"/>
    </source>
</evidence>
<evidence type="ECO:0000313" key="3">
    <source>
        <dbReference type="WBParaSite" id="EN70_9771"/>
    </source>
</evidence>
<feature type="compositionally biased region" description="Polar residues" evidence="1">
    <location>
        <begin position="231"/>
        <end position="245"/>
    </location>
</feature>
<dbReference type="AlphaFoldDB" id="A0A1I7W5A8"/>
<keyword evidence="2" id="KW-1185">Reference proteome</keyword>
<feature type="region of interest" description="Disordered" evidence="1">
    <location>
        <begin position="463"/>
        <end position="487"/>
    </location>
</feature>
<feature type="compositionally biased region" description="Acidic residues" evidence="1">
    <location>
        <begin position="467"/>
        <end position="476"/>
    </location>
</feature>
<protein>
    <submittedName>
        <fullName evidence="3">Uncharacterized protein</fullName>
    </submittedName>
</protein>
<proteinExistence type="predicted"/>
<reference evidence="3" key="2">
    <citation type="submission" date="2016-11" db="UniProtKB">
        <authorList>
            <consortium name="WormBaseParasite"/>
        </authorList>
    </citation>
    <scope>IDENTIFICATION</scope>
</reference>
<feature type="region of interest" description="Disordered" evidence="1">
    <location>
        <begin position="231"/>
        <end position="253"/>
    </location>
</feature>
<name>A0A1I7W5A8_LOALO</name>
<feature type="region of interest" description="Disordered" evidence="1">
    <location>
        <begin position="106"/>
        <end position="152"/>
    </location>
</feature>
<sequence>MYGKFIVQGKDEAPIVGKFFIPMHVISQRRKKRDEEEDTKHLTQKLSAIFALGRNQVVARKHSALFEKMNPENTTRTKMYDGSGLKNTFKGVSLLAQLHSKSLTNHFQPNIRQRKEGYREENGLTSTRDENAESQKQNNLMDDRHNSTRKQHLSMKDISKNNFILKMEKLKNPGKSWNGVVRRNPRNSYMDDPFSLDQVQDEFEARLNSEIGDEIQKELKAYGTMNVRSSKFTNSSDFRGTQKSNIESRQRRDPAVLGKEVKKVLLEKKQPVLLNTSAEDYNLATSIFERSKIESRQRRDPAVVGKEVLKKKQPALLNTSIGDYNLAANILERQLTGNFTNETMRPGNYSELSNGSYFRKAEKLKFKSKQRIYHVFDVKKIPTDNHSEKQLFVSKTRKLNKSNNGFFPSGENVTNENPDLKIRESQIEIDQNDSGIVDDCDENDIREVSIIHNGHEEKIIYASKSIDEEEEEEEKEPEISEPNLEQNVQEIDFKKNFFVNENSEPNK</sequence>
<evidence type="ECO:0000256" key="1">
    <source>
        <dbReference type="SAM" id="MobiDB-lite"/>
    </source>
</evidence>
<accession>A0A1I7W5A8</accession>
<feature type="compositionally biased region" description="Basic and acidic residues" evidence="1">
    <location>
        <begin position="113"/>
        <end position="133"/>
    </location>
</feature>
<reference evidence="2" key="1">
    <citation type="submission" date="2012-04" db="EMBL/GenBank/DDBJ databases">
        <title>The Genome Sequence of Loa loa.</title>
        <authorList>
            <consortium name="The Broad Institute Genome Sequencing Platform"/>
            <consortium name="Broad Institute Genome Sequencing Center for Infectious Disease"/>
            <person name="Nutman T.B."/>
            <person name="Fink D.L."/>
            <person name="Russ C."/>
            <person name="Young S."/>
            <person name="Zeng Q."/>
            <person name="Gargeya S."/>
            <person name="Alvarado L."/>
            <person name="Berlin A."/>
            <person name="Chapman S.B."/>
            <person name="Chen Z."/>
            <person name="Freedman E."/>
            <person name="Gellesch M."/>
            <person name="Goldberg J."/>
            <person name="Griggs A."/>
            <person name="Gujja S."/>
            <person name="Heilman E.R."/>
            <person name="Heiman D."/>
            <person name="Howarth C."/>
            <person name="Mehta T."/>
            <person name="Neiman D."/>
            <person name="Pearson M."/>
            <person name="Roberts A."/>
            <person name="Saif S."/>
            <person name="Shea T."/>
            <person name="Shenoy N."/>
            <person name="Sisk P."/>
            <person name="Stolte C."/>
            <person name="Sykes S."/>
            <person name="White J."/>
            <person name="Yandava C."/>
            <person name="Haas B."/>
            <person name="Henn M.R."/>
            <person name="Nusbaum C."/>
            <person name="Birren B."/>
        </authorList>
    </citation>
    <scope>NUCLEOTIDE SEQUENCE [LARGE SCALE GENOMIC DNA]</scope>
</reference>
<dbReference type="Proteomes" id="UP000095285">
    <property type="component" value="Unassembled WGS sequence"/>
</dbReference>